<feature type="region of interest" description="Disordered" evidence="4">
    <location>
        <begin position="260"/>
        <end position="318"/>
    </location>
</feature>
<evidence type="ECO:0000313" key="9">
    <source>
        <dbReference type="Proteomes" id="UP000007303"/>
    </source>
</evidence>
<feature type="compositionally biased region" description="Low complexity" evidence="4">
    <location>
        <begin position="291"/>
        <end position="305"/>
    </location>
</feature>
<reference evidence="7" key="2">
    <citation type="submission" date="2004-02" db="EMBL/GenBank/DDBJ databases">
        <authorList>
            <consortium name="Genoscope"/>
            <consortium name="Whitehead Institute Centre for Genome Research"/>
        </authorList>
    </citation>
    <scope>NUCLEOTIDE SEQUENCE</scope>
</reference>
<keyword evidence="3" id="KW-0325">Glycoprotein</keyword>
<dbReference type="InterPro" id="IPR046350">
    <property type="entry name" value="Cystatin_sf"/>
</dbReference>
<evidence type="ECO:0000313" key="7">
    <source>
        <dbReference type="EMBL" id="CAF98105.1"/>
    </source>
</evidence>
<keyword evidence="2" id="KW-1015">Disulfide bond</keyword>
<dbReference type="Pfam" id="PF00031">
    <property type="entry name" value="Cystatin"/>
    <property type="match status" value="1"/>
</dbReference>
<name>Q4SMM7_TETNG</name>
<feature type="compositionally biased region" description="Polar residues" evidence="4">
    <location>
        <begin position="280"/>
        <end position="289"/>
    </location>
</feature>
<dbReference type="InterPro" id="IPR000010">
    <property type="entry name" value="Cystatin_dom"/>
</dbReference>
<dbReference type="OMA" id="NCQFAHR"/>
<organism evidence="7">
    <name type="scientific">Tetraodon nigroviridis</name>
    <name type="common">Spotted green pufferfish</name>
    <name type="synonym">Chelonodon nigroviridis</name>
    <dbReference type="NCBI Taxonomy" id="99883"/>
    <lineage>
        <taxon>Eukaryota</taxon>
        <taxon>Metazoa</taxon>
        <taxon>Chordata</taxon>
        <taxon>Craniata</taxon>
        <taxon>Vertebrata</taxon>
        <taxon>Euteleostomi</taxon>
        <taxon>Actinopterygii</taxon>
        <taxon>Neopterygii</taxon>
        <taxon>Teleostei</taxon>
        <taxon>Neoteleostei</taxon>
        <taxon>Acanthomorphata</taxon>
        <taxon>Eupercaria</taxon>
        <taxon>Tetraodontiformes</taxon>
        <taxon>Tetradontoidea</taxon>
        <taxon>Tetraodontidae</taxon>
        <taxon>Tetraodon</taxon>
    </lineage>
</organism>
<dbReference type="CDD" id="cd00042">
    <property type="entry name" value="CY"/>
    <property type="match status" value="1"/>
</dbReference>
<dbReference type="EMBL" id="CAAE01014546">
    <property type="protein sequence ID" value="CAF98105.1"/>
    <property type="molecule type" value="Genomic_DNA"/>
</dbReference>
<evidence type="ECO:0000256" key="3">
    <source>
        <dbReference type="ARBA" id="ARBA00023180"/>
    </source>
</evidence>
<dbReference type="GeneTree" id="ENSGT00950000182930"/>
<sequence length="318" mass="34970">MRVYLVLLCLPLLQPEGRVRPDSAGCSSPEALRMAEEALEQVNQDRTDGYILSLNRLYDISHTPETEGGALVYKLSIDVMETECHIISRKPWKQCEVKSIAKAPVYGECEMSIYVDSEVKLQSYTCALREVPATAILDQCPDCPTADDVNTPVVKDTANLSLQKFNKKSSQTNYFRLENVTRASSQWVDGPAYFVEFTIVETVCSKKTDPGEVKNCPPMDCRFTRRGFCFGSHVTANDGFPQQNVEVKCEIFNSQGQAHAEAGSKDVGQQPTADPAVSCARSSRGTVVNQPAPVRSSPAARSCPSPHRHNIGISNLGF</sequence>
<evidence type="ECO:0000256" key="2">
    <source>
        <dbReference type="ARBA" id="ARBA00023157"/>
    </source>
</evidence>
<dbReference type="MEROPS" id="I25.061"/>
<feature type="chain" id="PRO_5014105178" evidence="5">
    <location>
        <begin position="20"/>
        <end position="318"/>
    </location>
</feature>
<dbReference type="InterPro" id="IPR025764">
    <property type="entry name" value="Cystatin_Fetuin_B"/>
</dbReference>
<dbReference type="AlphaFoldDB" id="Q4SMM7"/>
<dbReference type="GO" id="GO:0004869">
    <property type="term" value="F:cysteine-type endopeptidase inhibitor activity"/>
    <property type="evidence" value="ECO:0007669"/>
    <property type="project" value="InterPro"/>
</dbReference>
<protein>
    <submittedName>
        <fullName evidence="7">(spotted green pufferfish) hypothetical protein</fullName>
    </submittedName>
</protein>
<evidence type="ECO:0000313" key="8">
    <source>
        <dbReference type="Ensembl" id="ENSTNIP00000011065.1"/>
    </source>
</evidence>
<reference evidence="8" key="3">
    <citation type="submission" date="2025-05" db="UniProtKB">
        <authorList>
            <consortium name="Ensembl"/>
        </authorList>
    </citation>
    <scope>IDENTIFICATION</scope>
</reference>
<evidence type="ECO:0000256" key="1">
    <source>
        <dbReference type="ARBA" id="ARBA00022729"/>
    </source>
</evidence>
<dbReference type="KEGG" id="tng:GSTEN00015687G001"/>
<feature type="domain" description="Cystatin fetuin-B-type" evidence="6">
    <location>
        <begin position="138"/>
        <end position="250"/>
    </location>
</feature>
<dbReference type="Ensembl" id="ENSTNIT00000011247.1">
    <property type="protein sequence ID" value="ENSTNIP00000011065.1"/>
    <property type="gene ID" value="ENSTNIG00000008235.1"/>
</dbReference>
<dbReference type="PROSITE" id="PS51530">
    <property type="entry name" value="CYSTATIN_FETUIN_B"/>
    <property type="match status" value="1"/>
</dbReference>
<dbReference type="OrthoDB" id="9941887at2759"/>
<dbReference type="Gene3D" id="3.10.450.10">
    <property type="match status" value="2"/>
</dbReference>
<dbReference type="InterPro" id="IPR050735">
    <property type="entry name" value="Kininogen_Fetuin_HRG"/>
</dbReference>
<dbReference type="Proteomes" id="UP000007303">
    <property type="component" value="Unassembled WGS sequence"/>
</dbReference>
<keyword evidence="9" id="KW-1185">Reference proteome</keyword>
<proteinExistence type="predicted"/>
<dbReference type="SUPFAM" id="SSF54403">
    <property type="entry name" value="Cystatin/monellin"/>
    <property type="match status" value="2"/>
</dbReference>
<dbReference type="STRING" id="99883.ENSTNIP00000011065"/>
<keyword evidence="1 5" id="KW-0732">Signal</keyword>
<dbReference type="PANTHER" id="PTHR13814">
    <property type="entry name" value="FETUIN"/>
    <property type="match status" value="1"/>
</dbReference>
<dbReference type="PANTHER" id="PTHR13814:SF17">
    <property type="entry name" value="FETUIN-B PRECURSOR"/>
    <property type="match status" value="1"/>
</dbReference>
<dbReference type="GO" id="GO:0005576">
    <property type="term" value="C:extracellular region"/>
    <property type="evidence" value="ECO:0007669"/>
    <property type="project" value="TreeGrafter"/>
</dbReference>
<feature type="signal peptide" evidence="5">
    <location>
        <begin position="1"/>
        <end position="19"/>
    </location>
</feature>
<reference evidence="7 9" key="1">
    <citation type="journal article" date="2004" name="Nature">
        <title>Genome duplication in the teleost fish Tetraodon nigroviridis reveals the early vertebrate proto-karyotype.</title>
        <authorList>
            <person name="Jaillon O."/>
            <person name="Aury J.-M."/>
            <person name="Brunet F."/>
            <person name="Petit J.-L."/>
            <person name="Stange-Thomann N."/>
            <person name="Mauceli E."/>
            <person name="Bouneau L."/>
            <person name="Fischer C."/>
            <person name="Ozouf-Costaz C."/>
            <person name="Bernot A."/>
            <person name="Nicaud S."/>
            <person name="Jaffe D."/>
            <person name="Fisher S."/>
            <person name="Lutfalla G."/>
            <person name="Dossat C."/>
            <person name="Segurens B."/>
            <person name="Dasilva C."/>
            <person name="Salanoubat M."/>
            <person name="Levy M."/>
            <person name="Boudet N."/>
            <person name="Castellano S."/>
            <person name="Anthouard V."/>
            <person name="Jubin C."/>
            <person name="Castelli V."/>
            <person name="Katinka M."/>
            <person name="Vacherie B."/>
            <person name="Biemont C."/>
            <person name="Skalli Z."/>
            <person name="Cattolico L."/>
            <person name="Poulain J."/>
            <person name="De Berardinis V."/>
            <person name="Cruaud C."/>
            <person name="Duprat S."/>
            <person name="Brottier P."/>
            <person name="Coutanceau J.-P."/>
            <person name="Gouzy J."/>
            <person name="Parra G."/>
            <person name="Lardier G."/>
            <person name="Chapple C."/>
            <person name="McKernan K.J."/>
            <person name="McEwan P."/>
            <person name="Bosak S."/>
            <person name="Kellis M."/>
            <person name="Volff J.-N."/>
            <person name="Guigo R."/>
            <person name="Zody M.C."/>
            <person name="Mesirov J."/>
            <person name="Lindblad-Toh K."/>
            <person name="Birren B."/>
            <person name="Nusbaum C."/>
            <person name="Kahn D."/>
            <person name="Robinson-Rechavi M."/>
            <person name="Laudet V."/>
            <person name="Schachter V."/>
            <person name="Quetier F."/>
            <person name="Saurin W."/>
            <person name="Scarpelli C."/>
            <person name="Wincker P."/>
            <person name="Lander E.S."/>
            <person name="Weissenbach J."/>
            <person name="Roest Crollius H."/>
        </authorList>
    </citation>
    <scope>NUCLEOTIDE SEQUENCE [LARGE SCALE GENOMIC DNA]</scope>
</reference>
<evidence type="ECO:0000256" key="5">
    <source>
        <dbReference type="SAM" id="SignalP"/>
    </source>
</evidence>
<gene>
    <name evidence="7" type="ORF">GSTENG00015687001</name>
</gene>
<dbReference type="SMART" id="SM00043">
    <property type="entry name" value="CY"/>
    <property type="match status" value="2"/>
</dbReference>
<dbReference type="HOGENOM" id="CLU_044085_0_0_1"/>
<accession>Q4SMM7</accession>
<evidence type="ECO:0000256" key="4">
    <source>
        <dbReference type="SAM" id="MobiDB-lite"/>
    </source>
</evidence>
<evidence type="ECO:0000259" key="6">
    <source>
        <dbReference type="PROSITE" id="PS51530"/>
    </source>
</evidence>
<dbReference type="FunFam" id="3.10.450.10:FF:000002">
    <property type="entry name" value="Kininogen 1"/>
    <property type="match status" value="1"/>
</dbReference>